<dbReference type="OrthoDB" id="9838944at2"/>
<name>A0A1M5WPE7_9BACT</name>
<sequence>MNIFRTTSATQRPGILSAGVLYLCLLGLFNTIFFPTVQASLSRGTEVQVHSDSSLLEVIMEAFFDVNDTDTDPHDDEDDLIEKEHYILPALSPVSRVAAFAERKKAPRNPFALNDPILEKTTPPPKYS</sequence>
<dbReference type="Proteomes" id="UP000184212">
    <property type="component" value="Unassembled WGS sequence"/>
</dbReference>
<accession>A0A1M5WPE7</accession>
<proteinExistence type="predicted"/>
<dbReference type="RefSeq" id="WP_073141820.1">
    <property type="nucleotide sequence ID" value="NZ_FQWQ01000005.1"/>
</dbReference>
<reference evidence="2 3" key="1">
    <citation type="submission" date="2016-11" db="EMBL/GenBank/DDBJ databases">
        <authorList>
            <person name="Jaros S."/>
            <person name="Januszkiewicz K."/>
            <person name="Wedrychowicz H."/>
        </authorList>
    </citation>
    <scope>NUCLEOTIDE SEQUENCE [LARGE SCALE GENOMIC DNA]</scope>
    <source>
        <strain evidence="2 3">DSM 24574</strain>
    </source>
</reference>
<dbReference type="AlphaFoldDB" id="A0A1M5WPE7"/>
<evidence type="ECO:0000313" key="2">
    <source>
        <dbReference type="EMBL" id="SHH89359.1"/>
    </source>
</evidence>
<protein>
    <submittedName>
        <fullName evidence="2">Uncharacterized protein</fullName>
    </submittedName>
</protein>
<keyword evidence="1" id="KW-1133">Transmembrane helix</keyword>
<evidence type="ECO:0000256" key="1">
    <source>
        <dbReference type="SAM" id="Phobius"/>
    </source>
</evidence>
<organism evidence="2 3">
    <name type="scientific">Chryseolinea serpens</name>
    <dbReference type="NCBI Taxonomy" id="947013"/>
    <lineage>
        <taxon>Bacteria</taxon>
        <taxon>Pseudomonadati</taxon>
        <taxon>Bacteroidota</taxon>
        <taxon>Cytophagia</taxon>
        <taxon>Cytophagales</taxon>
        <taxon>Fulvivirgaceae</taxon>
        <taxon>Chryseolinea</taxon>
    </lineage>
</organism>
<keyword evidence="1" id="KW-0812">Transmembrane</keyword>
<keyword evidence="3" id="KW-1185">Reference proteome</keyword>
<dbReference type="EMBL" id="FQWQ01000005">
    <property type="protein sequence ID" value="SHH89359.1"/>
    <property type="molecule type" value="Genomic_DNA"/>
</dbReference>
<gene>
    <name evidence="2" type="ORF">SAMN04488109_5886</name>
</gene>
<evidence type="ECO:0000313" key="3">
    <source>
        <dbReference type="Proteomes" id="UP000184212"/>
    </source>
</evidence>
<keyword evidence="1" id="KW-0472">Membrane</keyword>
<feature type="transmembrane region" description="Helical" evidence="1">
    <location>
        <begin position="15"/>
        <end position="34"/>
    </location>
</feature>